<dbReference type="RefSeq" id="WP_135348585.1">
    <property type="nucleotide sequence ID" value="NZ_SRJD01000009.1"/>
</dbReference>
<protein>
    <submittedName>
        <fullName evidence="7">Heptaprenyl diphosphate synthase component II</fullName>
    </submittedName>
</protein>
<comment type="caution">
    <text evidence="7">The sequence shown here is derived from an EMBL/GenBank/DDBJ whole genome shotgun (WGS) entry which is preliminary data.</text>
</comment>
<dbReference type="Pfam" id="PF00348">
    <property type="entry name" value="polyprenyl_synt"/>
    <property type="match status" value="1"/>
</dbReference>
<dbReference type="AlphaFoldDB" id="A0A4Z0GQD3"/>
<dbReference type="OrthoDB" id="9805316at2"/>
<evidence type="ECO:0000256" key="4">
    <source>
        <dbReference type="ARBA" id="ARBA00022723"/>
    </source>
</evidence>
<keyword evidence="8" id="KW-1185">Reference proteome</keyword>
<dbReference type="PROSITE" id="PS00723">
    <property type="entry name" value="POLYPRENYL_SYNTHASE_1"/>
    <property type="match status" value="1"/>
</dbReference>
<dbReference type="InterPro" id="IPR014119">
    <property type="entry name" value="GerC3_HepT"/>
</dbReference>
<dbReference type="GO" id="GO:0046872">
    <property type="term" value="F:metal ion binding"/>
    <property type="evidence" value="ECO:0007669"/>
    <property type="project" value="UniProtKB-KW"/>
</dbReference>
<reference evidence="7 8" key="1">
    <citation type="journal article" date="2015" name="Int. J. Syst. Evol. Microbiol.">
        <title>Sporolactobacillus shoreae sp. nov. and Sporolactobacillus spathodeae sp. nov., two spore-forming lactic acid bacteria isolated from tree barks in Thailand.</title>
        <authorList>
            <person name="Thamacharoensuk T."/>
            <person name="Kitahara M."/>
            <person name="Ohkuma M."/>
            <person name="Thongchul N."/>
            <person name="Tanasupawat S."/>
        </authorList>
    </citation>
    <scope>NUCLEOTIDE SEQUENCE [LARGE SCALE GENOMIC DNA]</scope>
    <source>
        <strain evidence="7 8">BK92</strain>
    </source>
</reference>
<dbReference type="GO" id="GO:0008299">
    <property type="term" value="P:isoprenoid biosynthetic process"/>
    <property type="evidence" value="ECO:0007669"/>
    <property type="project" value="InterPro"/>
</dbReference>
<evidence type="ECO:0000256" key="3">
    <source>
        <dbReference type="ARBA" id="ARBA00022679"/>
    </source>
</evidence>
<dbReference type="PANTHER" id="PTHR12001">
    <property type="entry name" value="GERANYLGERANYL PYROPHOSPHATE SYNTHASE"/>
    <property type="match status" value="1"/>
</dbReference>
<dbReference type="SFLD" id="SFLDS00005">
    <property type="entry name" value="Isoprenoid_Synthase_Type_I"/>
    <property type="match status" value="1"/>
</dbReference>
<comment type="similarity">
    <text evidence="2 6">Belongs to the FPP/GGPP synthase family.</text>
</comment>
<dbReference type="CDD" id="cd00685">
    <property type="entry name" value="Trans_IPPS_HT"/>
    <property type="match status" value="1"/>
</dbReference>
<gene>
    <name evidence="7" type="primary">hepT</name>
    <name evidence="7" type="ORF">E4665_09250</name>
</gene>
<evidence type="ECO:0000313" key="8">
    <source>
        <dbReference type="Proteomes" id="UP000298347"/>
    </source>
</evidence>
<accession>A0A4Z0GQD3</accession>
<dbReference type="Proteomes" id="UP000298347">
    <property type="component" value="Unassembled WGS sequence"/>
</dbReference>
<name>A0A4Z0GQD3_9BACL</name>
<evidence type="ECO:0000256" key="1">
    <source>
        <dbReference type="ARBA" id="ARBA00001946"/>
    </source>
</evidence>
<dbReference type="GO" id="GO:0004659">
    <property type="term" value="F:prenyltransferase activity"/>
    <property type="evidence" value="ECO:0007669"/>
    <property type="project" value="InterPro"/>
</dbReference>
<dbReference type="PANTHER" id="PTHR12001:SF69">
    <property type="entry name" value="ALL TRANS-POLYPRENYL-DIPHOSPHATE SYNTHASE PDSS1"/>
    <property type="match status" value="1"/>
</dbReference>
<evidence type="ECO:0000256" key="5">
    <source>
        <dbReference type="ARBA" id="ARBA00022842"/>
    </source>
</evidence>
<dbReference type="PROSITE" id="PS00444">
    <property type="entry name" value="POLYPRENYL_SYNTHASE_2"/>
    <property type="match status" value="1"/>
</dbReference>
<evidence type="ECO:0000256" key="6">
    <source>
        <dbReference type="RuleBase" id="RU004466"/>
    </source>
</evidence>
<keyword evidence="5" id="KW-0460">Magnesium</keyword>
<evidence type="ECO:0000313" key="7">
    <source>
        <dbReference type="EMBL" id="TGA98207.1"/>
    </source>
</evidence>
<dbReference type="Gene3D" id="1.10.600.10">
    <property type="entry name" value="Farnesyl Diphosphate Synthase"/>
    <property type="match status" value="1"/>
</dbReference>
<comment type="cofactor">
    <cofactor evidence="1">
        <name>Mg(2+)</name>
        <dbReference type="ChEBI" id="CHEBI:18420"/>
    </cofactor>
</comment>
<keyword evidence="4" id="KW-0479">Metal-binding</keyword>
<keyword evidence="3 6" id="KW-0808">Transferase</keyword>
<dbReference type="InterPro" id="IPR008949">
    <property type="entry name" value="Isoprenoid_synthase_dom_sf"/>
</dbReference>
<sequence length="322" mass="36759">MTLAQIYAEQKKNLKIIEKRLEYSLEAPHPILNQASLDLLRAGGKRIRPLLVLLAAQYGDPERKEVMDSAVTLELIHMASLVHDDVVDDSDLRRGKPTVKAKWDNRVAMYTGDYIFARAIELISKFDHPKAHQVISKVIRDLSLGEIDQIRYLFNWKQNLRCYLLRIKRKTAILMALSCQLGGFASGCSDFVSKKLYYFGYFLGMSYQITDDVLDFVGTEKQLGKPAGSDLRNGNITLPAFYALQDRRLHDSVVSVLESNHPTEREWQSVVESIRNSDAIQMAENLSDLYLKKAIAKLHELPELRVTHSLQEIAEYVGTRKY</sequence>
<organism evidence="7 8">
    <name type="scientific">Sporolactobacillus shoreae</name>
    <dbReference type="NCBI Taxonomy" id="1465501"/>
    <lineage>
        <taxon>Bacteria</taxon>
        <taxon>Bacillati</taxon>
        <taxon>Bacillota</taxon>
        <taxon>Bacilli</taxon>
        <taxon>Bacillales</taxon>
        <taxon>Sporolactobacillaceae</taxon>
        <taxon>Sporolactobacillus</taxon>
    </lineage>
</organism>
<dbReference type="InterPro" id="IPR033749">
    <property type="entry name" value="Polyprenyl_synt_CS"/>
</dbReference>
<dbReference type="EMBL" id="SRJD01000009">
    <property type="protein sequence ID" value="TGA98207.1"/>
    <property type="molecule type" value="Genomic_DNA"/>
</dbReference>
<dbReference type="SUPFAM" id="SSF48576">
    <property type="entry name" value="Terpenoid synthases"/>
    <property type="match status" value="1"/>
</dbReference>
<dbReference type="InterPro" id="IPR000092">
    <property type="entry name" value="Polyprenyl_synt"/>
</dbReference>
<evidence type="ECO:0000256" key="2">
    <source>
        <dbReference type="ARBA" id="ARBA00006706"/>
    </source>
</evidence>
<dbReference type="NCBIfam" id="TIGR02748">
    <property type="entry name" value="GerC3_HepT"/>
    <property type="match status" value="1"/>
</dbReference>
<proteinExistence type="inferred from homology"/>